<dbReference type="AlphaFoldDB" id="A0A382IAH5"/>
<protein>
    <submittedName>
        <fullName evidence="1">Uncharacterized protein</fullName>
    </submittedName>
</protein>
<accession>A0A382IAH5</accession>
<dbReference type="EMBL" id="UINC01066004">
    <property type="protein sequence ID" value="SVB96247.1"/>
    <property type="molecule type" value="Genomic_DNA"/>
</dbReference>
<gene>
    <name evidence="1" type="ORF">METZ01_LOCUS249101</name>
</gene>
<proteinExistence type="predicted"/>
<reference evidence="1" key="1">
    <citation type="submission" date="2018-05" db="EMBL/GenBank/DDBJ databases">
        <authorList>
            <person name="Lanie J.A."/>
            <person name="Ng W.-L."/>
            <person name="Kazmierczak K.M."/>
            <person name="Andrzejewski T.M."/>
            <person name="Davidsen T.M."/>
            <person name="Wayne K.J."/>
            <person name="Tettelin H."/>
            <person name="Glass J.I."/>
            <person name="Rusch D."/>
            <person name="Podicherti R."/>
            <person name="Tsui H.-C.T."/>
            <person name="Winkler M.E."/>
        </authorList>
    </citation>
    <scope>NUCLEOTIDE SEQUENCE</scope>
</reference>
<sequence>MHSHKMVPYLLLIEIDKFIVVGDVSVIIYRPTVYFLIIP</sequence>
<evidence type="ECO:0000313" key="1">
    <source>
        <dbReference type="EMBL" id="SVB96247.1"/>
    </source>
</evidence>
<organism evidence="1">
    <name type="scientific">marine metagenome</name>
    <dbReference type="NCBI Taxonomy" id="408172"/>
    <lineage>
        <taxon>unclassified sequences</taxon>
        <taxon>metagenomes</taxon>
        <taxon>ecological metagenomes</taxon>
    </lineage>
</organism>
<name>A0A382IAH5_9ZZZZ</name>